<accession>A0A8C9FZ06</accession>
<evidence type="ECO:0000313" key="2">
    <source>
        <dbReference type="Proteomes" id="UP000694428"/>
    </source>
</evidence>
<proteinExistence type="predicted"/>
<dbReference type="Ensembl" id="ENSPSTT00000013759.1">
    <property type="protein sequence ID" value="ENSPSTP00000013123.1"/>
    <property type="gene ID" value="ENSPSTG00000009276.1"/>
</dbReference>
<evidence type="ECO:0000313" key="1">
    <source>
        <dbReference type="Ensembl" id="ENSPSTP00000022904.1"/>
    </source>
</evidence>
<dbReference type="Ensembl" id="ENSPSTT00000024076.1">
    <property type="protein sequence ID" value="ENSPSTP00000022904.1"/>
    <property type="gene ID" value="ENSPSTG00000016832.1"/>
</dbReference>
<dbReference type="Proteomes" id="UP000694428">
    <property type="component" value="Unplaced"/>
</dbReference>
<organism evidence="1 2">
    <name type="scientific">Pavo cristatus</name>
    <name type="common">Indian peafowl</name>
    <name type="synonym">Blue peafowl</name>
    <dbReference type="NCBI Taxonomy" id="9049"/>
    <lineage>
        <taxon>Eukaryota</taxon>
        <taxon>Metazoa</taxon>
        <taxon>Chordata</taxon>
        <taxon>Craniata</taxon>
        <taxon>Vertebrata</taxon>
        <taxon>Euteleostomi</taxon>
        <taxon>Archelosauria</taxon>
        <taxon>Archosauria</taxon>
        <taxon>Dinosauria</taxon>
        <taxon>Saurischia</taxon>
        <taxon>Theropoda</taxon>
        <taxon>Coelurosauria</taxon>
        <taxon>Aves</taxon>
        <taxon>Neognathae</taxon>
        <taxon>Galloanserae</taxon>
        <taxon>Galliformes</taxon>
        <taxon>Phasianidae</taxon>
        <taxon>Phasianinae</taxon>
        <taxon>Pavo</taxon>
    </lineage>
</organism>
<protein>
    <submittedName>
        <fullName evidence="1">Uncharacterized protein</fullName>
    </submittedName>
</protein>
<reference evidence="1" key="1">
    <citation type="submission" date="2025-05" db="UniProtKB">
        <authorList>
            <consortium name="Ensembl"/>
        </authorList>
    </citation>
    <scope>IDENTIFICATION</scope>
</reference>
<dbReference type="AlphaFoldDB" id="A0A8C9FZ06"/>
<keyword evidence="2" id="KW-1185">Reference proteome</keyword>
<name>A0A8C9FZ06_PAVCR</name>
<sequence>MADHLKKHSEGPSNFCTICNRGRCRLGLCGVSGKLGKLWKEEKIILTC</sequence>